<evidence type="ECO:0000313" key="2">
    <source>
        <dbReference type="EMBL" id="BAW27019.1"/>
    </source>
</evidence>
<keyword evidence="2" id="KW-0614">Plasmid</keyword>
<dbReference type="AlphaFoldDB" id="A0A1L7NNH5"/>
<evidence type="ECO:0000256" key="1">
    <source>
        <dbReference type="SAM" id="SignalP"/>
    </source>
</evidence>
<feature type="chain" id="PRO_5009874029" description="Lipoprotein" evidence="1">
    <location>
        <begin position="21"/>
        <end position="160"/>
    </location>
</feature>
<evidence type="ECO:0000313" key="3">
    <source>
        <dbReference type="Proteomes" id="UP000218731"/>
    </source>
</evidence>
<keyword evidence="1" id="KW-0732">Signal</keyword>
<feature type="signal peptide" evidence="1">
    <location>
        <begin position="1"/>
        <end position="20"/>
    </location>
</feature>
<dbReference type="PROSITE" id="PS51257">
    <property type="entry name" value="PROKAR_LIPOPROTEIN"/>
    <property type="match status" value="1"/>
</dbReference>
<name>A0A1L7NNH5_PSEPU</name>
<protein>
    <recommendedName>
        <fullName evidence="4">Lipoprotein</fullName>
    </recommendedName>
</protein>
<dbReference type="Proteomes" id="UP000218731">
    <property type="component" value="Plasmid pKF715A"/>
</dbReference>
<sequence>MKRGCIGLTLTLALSVSGCASQVGGVIPNQTKPQREAQIELAAQAVKAGNFEYAERLLGPYMYRSQEGELLFKSLGVSSDVEKKAVDTVALMLWDTGRDVSLEKFAGRYMSGYERDVMLCRLAERNAIYERAYACWNDLGDVDRARRVTRTESALRILKD</sequence>
<reference evidence="2 3" key="1">
    <citation type="submission" date="2015-11" db="EMBL/GenBank/DDBJ databases">
        <title>Complete genome sequencing of a biphenyl-degrading bacterium, Pseudomonas putida KF715 (=NBRC110667).</title>
        <authorList>
            <person name="Suenaga H."/>
            <person name="Fujihara N."/>
            <person name="Watanabe T."/>
            <person name="Hirose J."/>
            <person name="Kimura N."/>
            <person name="Yamazoe A."/>
            <person name="Hosoyama A."/>
            <person name="Shimodaira J."/>
            <person name="Furukawa K."/>
        </authorList>
    </citation>
    <scope>NUCLEOTIDE SEQUENCE [LARGE SCALE GENOMIC DNA]</scope>
    <source>
        <strain evidence="2 3">KF715</strain>
        <plasmid evidence="3">Plasmid pkf715a dna</plasmid>
    </source>
</reference>
<accession>A0A1L7NNH5</accession>
<gene>
    <name evidence="2" type="ORF">KF715C_pA5140</name>
</gene>
<dbReference type="RefSeq" id="WP_042920485.1">
    <property type="nucleotide sequence ID" value="NZ_AP015030.1"/>
</dbReference>
<proteinExistence type="predicted"/>
<dbReference type="EMBL" id="AP015030">
    <property type="protein sequence ID" value="BAW27019.1"/>
    <property type="molecule type" value="Genomic_DNA"/>
</dbReference>
<organism evidence="2 3">
    <name type="scientific">Pseudomonas putida</name>
    <name type="common">Arthrobacter siderocapsulatus</name>
    <dbReference type="NCBI Taxonomy" id="303"/>
    <lineage>
        <taxon>Bacteria</taxon>
        <taxon>Pseudomonadati</taxon>
        <taxon>Pseudomonadota</taxon>
        <taxon>Gammaproteobacteria</taxon>
        <taxon>Pseudomonadales</taxon>
        <taxon>Pseudomonadaceae</taxon>
        <taxon>Pseudomonas</taxon>
    </lineage>
</organism>
<geneLocation type="plasmid" evidence="3">
    <name>pkf715a dna</name>
</geneLocation>
<evidence type="ECO:0008006" key="4">
    <source>
        <dbReference type="Google" id="ProtNLM"/>
    </source>
</evidence>